<reference evidence="3 5" key="1">
    <citation type="submission" date="2014-04" db="EMBL/GenBank/DDBJ databases">
        <authorList>
            <person name="Bishop-Lilly K.A."/>
            <person name="Broomall S.M."/>
            <person name="Chain P.S."/>
            <person name="Chertkov O."/>
            <person name="Coyne S.R."/>
            <person name="Daligault H.E."/>
            <person name="Davenport K.W."/>
            <person name="Erkkila T."/>
            <person name="Frey K.G."/>
            <person name="Gibbons H.S."/>
            <person name="Gu W."/>
            <person name="Jaissle J."/>
            <person name="Johnson S.L."/>
            <person name="Koroleva G.I."/>
            <person name="Ladner J.T."/>
            <person name="Lo C.-C."/>
            <person name="Minogue T.D."/>
            <person name="Munk C."/>
            <person name="Palacios G.F."/>
            <person name="Redden C.L."/>
            <person name="Rosenzweig C.N."/>
            <person name="Scholz M.B."/>
            <person name="Teshima H."/>
            <person name="Xu Y."/>
        </authorList>
    </citation>
    <scope>NUCLEOTIDE SEQUENCE [LARGE SCALE GENOMIC DNA]</scope>
    <source>
        <strain evidence="3 5">BHP</strain>
    </source>
</reference>
<reference evidence="4 6" key="2">
    <citation type="submission" date="2018-08" db="EMBL/GenBank/DDBJ databases">
        <title>Bacillus clarus sp. nov. strain PS00077A.</title>
        <authorList>
            <person name="Mendez Acevedo M."/>
            <person name="Carroll L."/>
            <person name="Mukherjee M."/>
            <person name="Wiedmann M."/>
            <person name="Kovac J."/>
        </authorList>
    </citation>
    <scope>NUCLEOTIDE SEQUENCE [LARGE SCALE GENOMIC DNA]</scope>
    <source>
        <strain evidence="4 6">PS00077A</strain>
    </source>
</reference>
<gene>
    <name evidence="4" type="ORF">D0U04_06595</name>
    <name evidence="3" type="ORF">DJ93_669</name>
</gene>
<organism evidence="3 5">
    <name type="scientific">Bacillus clarus</name>
    <dbReference type="NCBI Taxonomy" id="2338372"/>
    <lineage>
        <taxon>Bacteria</taxon>
        <taxon>Bacillati</taxon>
        <taxon>Bacillota</taxon>
        <taxon>Bacilli</taxon>
        <taxon>Bacillales</taxon>
        <taxon>Bacillaceae</taxon>
        <taxon>Bacillus</taxon>
        <taxon>Bacillus cereus group</taxon>
    </lineage>
</organism>
<evidence type="ECO:0000313" key="4">
    <source>
        <dbReference type="EMBL" id="RFT67757.1"/>
    </source>
</evidence>
<dbReference type="PATRIC" id="fig|1405.8.peg.848"/>
<feature type="domain" description="Polysaccharide biosynthesis protein CapD-like" evidence="2">
    <location>
        <begin position="6"/>
        <end position="280"/>
    </location>
</feature>
<dbReference type="PANTHER" id="PTHR43318">
    <property type="entry name" value="UDP-N-ACETYLGLUCOSAMINE 4,6-DEHYDRATASE"/>
    <property type="match status" value="1"/>
</dbReference>
<sequence>MLNKIILITGGTGSWGHELIKQLLKKSPKEIRVLSRNETVQFEMKQQFVNDNRLKFIIGDIRDKEQLLYACQGVHYVFHLAALKHVPVCEYYPYEAIKTNIHGTQNVIEASIQNQVEKVIYVSTDKAADPSNTYGMTKAIGEKLMVHANLQTKKTKFICVRGGNVLGTSGSVVPLFKKQIKRFSQVGITDSNMTRFFLTIEDAVGLLFKAASEGRGGEIFVMKMPACKITDLAEVLIEDSKNTNVKIKEVGIRPGEKLSEMLLSEVESKTSISFDQNYFVVLPTIHIDGLQEYYADYPIVNVRSFSSQQGLLSKHEVKQMLEKGGLLL</sequence>
<name>A0A090YKI4_9BACI</name>
<dbReference type="STRING" id="1405.B7492_19935"/>
<dbReference type="Proteomes" id="UP000264294">
    <property type="component" value="Unassembled WGS sequence"/>
</dbReference>
<dbReference type="Pfam" id="PF02719">
    <property type="entry name" value="Polysacc_synt_2"/>
    <property type="match status" value="1"/>
</dbReference>
<evidence type="ECO:0000313" key="3">
    <source>
        <dbReference type="EMBL" id="KFM98721.1"/>
    </source>
</evidence>
<protein>
    <submittedName>
        <fullName evidence="3">3-beta hydroxysteroid dehydrogenase/isomerase family protein</fullName>
    </submittedName>
    <submittedName>
        <fullName evidence="4">Polysaccharide biosynthesis protein</fullName>
    </submittedName>
</protein>
<dbReference type="GO" id="GO:0016853">
    <property type="term" value="F:isomerase activity"/>
    <property type="evidence" value="ECO:0007669"/>
    <property type="project" value="UniProtKB-KW"/>
</dbReference>
<evidence type="ECO:0000256" key="1">
    <source>
        <dbReference type="ARBA" id="ARBA00007430"/>
    </source>
</evidence>
<dbReference type="Gene3D" id="3.40.50.720">
    <property type="entry name" value="NAD(P)-binding Rossmann-like Domain"/>
    <property type="match status" value="1"/>
</dbReference>
<dbReference type="EMBL" id="JMQC01000008">
    <property type="protein sequence ID" value="KFM98721.1"/>
    <property type="molecule type" value="Genomic_DNA"/>
</dbReference>
<evidence type="ECO:0000313" key="5">
    <source>
        <dbReference type="Proteomes" id="UP000029389"/>
    </source>
</evidence>
<comment type="caution">
    <text evidence="3">The sequence shown here is derived from an EMBL/GenBank/DDBJ whole genome shotgun (WGS) entry which is preliminary data.</text>
</comment>
<keyword evidence="6" id="KW-1185">Reference proteome</keyword>
<proteinExistence type="inferred from homology"/>
<keyword evidence="3" id="KW-0413">Isomerase</keyword>
<evidence type="ECO:0000313" key="6">
    <source>
        <dbReference type="Proteomes" id="UP000264294"/>
    </source>
</evidence>
<dbReference type="EMBL" id="QVOD01000005">
    <property type="protein sequence ID" value="RFT67757.1"/>
    <property type="molecule type" value="Genomic_DNA"/>
</dbReference>
<comment type="similarity">
    <text evidence="1">Belongs to the polysaccharide synthase family.</text>
</comment>
<dbReference type="AlphaFoldDB" id="A0A090YKI4"/>
<dbReference type="InterPro" id="IPR051203">
    <property type="entry name" value="Polysaccharide_Synthase-Rel"/>
</dbReference>
<dbReference type="Proteomes" id="UP000029389">
    <property type="component" value="Unassembled WGS sequence"/>
</dbReference>
<dbReference type="InterPro" id="IPR036291">
    <property type="entry name" value="NAD(P)-bd_dom_sf"/>
</dbReference>
<dbReference type="InterPro" id="IPR003869">
    <property type="entry name" value="Polysac_CapD-like"/>
</dbReference>
<accession>A0A090YKI4</accession>
<dbReference type="CDD" id="cd05237">
    <property type="entry name" value="UDP_invert_4-6DH_SDR_e"/>
    <property type="match status" value="1"/>
</dbReference>
<dbReference type="SUPFAM" id="SSF51735">
    <property type="entry name" value="NAD(P)-binding Rossmann-fold domains"/>
    <property type="match status" value="1"/>
</dbReference>
<dbReference type="PANTHER" id="PTHR43318:SF2">
    <property type="entry name" value="UDP-N-ACETYLGLUCOSAMINE 4,6-DEHYDRATASE (INVERTING)"/>
    <property type="match status" value="1"/>
</dbReference>
<evidence type="ECO:0000259" key="2">
    <source>
        <dbReference type="Pfam" id="PF02719"/>
    </source>
</evidence>
<dbReference type="RefSeq" id="WP_042979282.1">
    <property type="nucleotide sequence ID" value="NZ_JMQC01000008.1"/>
</dbReference>